<feature type="domain" description="Ion transport" evidence="13">
    <location>
        <begin position="20"/>
        <end position="228"/>
    </location>
</feature>
<evidence type="ECO:0000256" key="3">
    <source>
        <dbReference type="ARBA" id="ARBA00022538"/>
    </source>
</evidence>
<keyword evidence="7" id="KW-0630">Potassium</keyword>
<gene>
    <name evidence="14" type="ORF">SAMN05216283_102391</name>
</gene>
<dbReference type="GO" id="GO:0001508">
    <property type="term" value="P:action potential"/>
    <property type="evidence" value="ECO:0007669"/>
    <property type="project" value="TreeGrafter"/>
</dbReference>
<evidence type="ECO:0000313" key="15">
    <source>
        <dbReference type="Proteomes" id="UP000198964"/>
    </source>
</evidence>
<name>A0A1I2F793_9BACT</name>
<keyword evidence="5" id="KW-0631">Potassium channel</keyword>
<comment type="subcellular location">
    <subcellularLocation>
        <location evidence="1">Membrane</location>
        <topology evidence="1">Multi-pass membrane protein</topology>
    </subcellularLocation>
</comment>
<feature type="transmembrane region" description="Helical" evidence="12">
    <location>
        <begin position="147"/>
        <end position="168"/>
    </location>
</feature>
<dbReference type="GO" id="GO:0008076">
    <property type="term" value="C:voltage-gated potassium channel complex"/>
    <property type="evidence" value="ECO:0007669"/>
    <property type="project" value="InterPro"/>
</dbReference>
<feature type="transmembrane region" description="Helical" evidence="12">
    <location>
        <begin position="82"/>
        <end position="104"/>
    </location>
</feature>
<organism evidence="14 15">
    <name type="scientific">Sunxiuqinia elliptica</name>
    <dbReference type="NCBI Taxonomy" id="655355"/>
    <lineage>
        <taxon>Bacteria</taxon>
        <taxon>Pseudomonadati</taxon>
        <taxon>Bacteroidota</taxon>
        <taxon>Bacteroidia</taxon>
        <taxon>Marinilabiliales</taxon>
        <taxon>Prolixibacteraceae</taxon>
        <taxon>Sunxiuqinia</taxon>
    </lineage>
</organism>
<keyword evidence="10 12" id="KW-0472">Membrane</keyword>
<keyword evidence="3" id="KW-0633">Potassium transport</keyword>
<dbReference type="Pfam" id="PF00520">
    <property type="entry name" value="Ion_trans"/>
    <property type="match status" value="1"/>
</dbReference>
<feature type="transmembrane region" description="Helical" evidence="12">
    <location>
        <begin position="21"/>
        <end position="39"/>
    </location>
</feature>
<keyword evidence="11 14" id="KW-0407">Ion channel</keyword>
<dbReference type="STRING" id="655355.SAMN05216283_102391"/>
<keyword evidence="4 12" id="KW-0812">Transmembrane</keyword>
<dbReference type="PANTHER" id="PTHR11537:SF254">
    <property type="entry name" value="POTASSIUM VOLTAGE-GATED CHANNEL PROTEIN SHAB"/>
    <property type="match status" value="1"/>
</dbReference>
<proteinExistence type="predicted"/>
<evidence type="ECO:0000256" key="9">
    <source>
        <dbReference type="ARBA" id="ARBA00023065"/>
    </source>
</evidence>
<dbReference type="Gene3D" id="1.20.120.350">
    <property type="entry name" value="Voltage-gated potassium channels. Chain C"/>
    <property type="match status" value="1"/>
</dbReference>
<dbReference type="SUPFAM" id="SSF81324">
    <property type="entry name" value="Voltage-gated potassium channels"/>
    <property type="match status" value="1"/>
</dbReference>
<evidence type="ECO:0000256" key="7">
    <source>
        <dbReference type="ARBA" id="ARBA00022958"/>
    </source>
</evidence>
<dbReference type="GO" id="GO:0005249">
    <property type="term" value="F:voltage-gated potassium channel activity"/>
    <property type="evidence" value="ECO:0007669"/>
    <property type="project" value="InterPro"/>
</dbReference>
<sequence>MRLKQELYEIIFEADTPKGKAFDVILLITILISILLVLLESVPSINAEYRGLLRILEWVITLVFTLEYLLRIFIVKRPFKYVFSFYGIIDLLAVLPTYLSLVFVGSHSLVVIRAIRLLRVFRIFKLNRYTVAGNNLSRALWASREKIFVFLFFIINLVIIVGTLMYLIEGPENSFVSIPSSIYWAIVTMTTVGYGDISPQTPLGQLLASVVMIAGYAIIAVPTGIVTAEMIRTPDKTNTQVCSQCLHDKHDNDAVFCKKCGTPLNGTHQS</sequence>
<keyword evidence="6" id="KW-0851">Voltage-gated channel</keyword>
<feature type="transmembrane region" description="Helical" evidence="12">
    <location>
        <begin position="51"/>
        <end position="70"/>
    </location>
</feature>
<reference evidence="14 15" key="1">
    <citation type="submission" date="2016-10" db="EMBL/GenBank/DDBJ databases">
        <authorList>
            <person name="de Groot N.N."/>
        </authorList>
    </citation>
    <scope>NUCLEOTIDE SEQUENCE [LARGE SCALE GENOMIC DNA]</scope>
    <source>
        <strain evidence="14 15">CGMCC 1.9156</strain>
    </source>
</reference>
<dbReference type="RefSeq" id="WP_093919053.1">
    <property type="nucleotide sequence ID" value="NZ_FONW01000002.1"/>
</dbReference>
<feature type="transmembrane region" description="Helical" evidence="12">
    <location>
        <begin position="175"/>
        <end position="194"/>
    </location>
</feature>
<dbReference type="EMBL" id="FONW01000002">
    <property type="protein sequence ID" value="SFF01182.1"/>
    <property type="molecule type" value="Genomic_DNA"/>
</dbReference>
<evidence type="ECO:0000256" key="4">
    <source>
        <dbReference type="ARBA" id="ARBA00022692"/>
    </source>
</evidence>
<evidence type="ECO:0000259" key="13">
    <source>
        <dbReference type="Pfam" id="PF00520"/>
    </source>
</evidence>
<evidence type="ECO:0000313" key="14">
    <source>
        <dbReference type="EMBL" id="SFF01182.1"/>
    </source>
</evidence>
<evidence type="ECO:0000256" key="8">
    <source>
        <dbReference type="ARBA" id="ARBA00022989"/>
    </source>
</evidence>
<dbReference type="InterPro" id="IPR028325">
    <property type="entry name" value="VG_K_chnl"/>
</dbReference>
<dbReference type="InterPro" id="IPR005821">
    <property type="entry name" value="Ion_trans_dom"/>
</dbReference>
<keyword evidence="9" id="KW-0406">Ion transport</keyword>
<evidence type="ECO:0000256" key="5">
    <source>
        <dbReference type="ARBA" id="ARBA00022826"/>
    </source>
</evidence>
<keyword evidence="2" id="KW-0813">Transport</keyword>
<protein>
    <submittedName>
        <fullName evidence="14">Voltage-gated potassium channel</fullName>
    </submittedName>
</protein>
<evidence type="ECO:0000256" key="12">
    <source>
        <dbReference type="SAM" id="Phobius"/>
    </source>
</evidence>
<dbReference type="Proteomes" id="UP000198964">
    <property type="component" value="Unassembled WGS sequence"/>
</dbReference>
<dbReference type="AlphaFoldDB" id="A0A1I2F793"/>
<evidence type="ECO:0000256" key="2">
    <source>
        <dbReference type="ARBA" id="ARBA00022448"/>
    </source>
</evidence>
<dbReference type="InterPro" id="IPR027359">
    <property type="entry name" value="Volt_channel_dom_sf"/>
</dbReference>
<keyword evidence="15" id="KW-1185">Reference proteome</keyword>
<keyword evidence="8 12" id="KW-1133">Transmembrane helix</keyword>
<evidence type="ECO:0000256" key="10">
    <source>
        <dbReference type="ARBA" id="ARBA00023136"/>
    </source>
</evidence>
<evidence type="ECO:0000256" key="1">
    <source>
        <dbReference type="ARBA" id="ARBA00004141"/>
    </source>
</evidence>
<dbReference type="Gene3D" id="1.10.287.70">
    <property type="match status" value="1"/>
</dbReference>
<evidence type="ECO:0000256" key="6">
    <source>
        <dbReference type="ARBA" id="ARBA00022882"/>
    </source>
</evidence>
<accession>A0A1I2F793</accession>
<dbReference type="PANTHER" id="PTHR11537">
    <property type="entry name" value="VOLTAGE-GATED POTASSIUM CHANNEL"/>
    <property type="match status" value="1"/>
</dbReference>
<evidence type="ECO:0000256" key="11">
    <source>
        <dbReference type="ARBA" id="ARBA00023303"/>
    </source>
</evidence>
<feature type="transmembrane region" description="Helical" evidence="12">
    <location>
        <begin position="206"/>
        <end position="228"/>
    </location>
</feature>
<dbReference type="PRINTS" id="PR00169">
    <property type="entry name" value="KCHANNEL"/>
</dbReference>